<dbReference type="AlphaFoldDB" id="A0A7W9VX36"/>
<evidence type="ECO:0000313" key="2">
    <source>
        <dbReference type="Proteomes" id="UP000533306"/>
    </source>
</evidence>
<gene>
    <name evidence="1" type="ORF">HNR59_003389</name>
</gene>
<sequence length="69" mass="7566">MQLSDHVPPPTQPAGAFLAHETECRKVFLPLLEDLLDRAEQAGWDRRTVASTLMFLSAKQVSAAGSRDS</sequence>
<proteinExistence type="predicted"/>
<comment type="caution">
    <text evidence="1">The sequence shown here is derived from an EMBL/GenBank/DDBJ whole genome shotgun (WGS) entry which is preliminary data.</text>
</comment>
<evidence type="ECO:0000313" key="1">
    <source>
        <dbReference type="EMBL" id="MBB6013995.1"/>
    </source>
</evidence>
<accession>A0A7W9VX36</accession>
<protein>
    <submittedName>
        <fullName evidence="1">Uncharacterized protein</fullName>
    </submittedName>
</protein>
<dbReference type="EMBL" id="JACHEU010000003">
    <property type="protein sequence ID" value="MBB6013995.1"/>
    <property type="molecule type" value="Genomic_DNA"/>
</dbReference>
<name>A0A7W9VX36_9HYPH</name>
<reference evidence="1 2" key="1">
    <citation type="submission" date="2020-08" db="EMBL/GenBank/DDBJ databases">
        <title>Genomic Encyclopedia of Type Strains, Phase IV (KMG-IV): sequencing the most valuable type-strain genomes for metagenomic binning, comparative biology and taxonomic classification.</title>
        <authorList>
            <person name="Goeker M."/>
        </authorList>
    </citation>
    <scope>NUCLEOTIDE SEQUENCE [LARGE SCALE GENOMIC DNA]</scope>
    <source>
        <strain evidence="1 2">DSM 11099</strain>
    </source>
</reference>
<organism evidence="1 2">
    <name type="scientific">Aquamicrobium lusatiense</name>
    <dbReference type="NCBI Taxonomy" id="89772"/>
    <lineage>
        <taxon>Bacteria</taxon>
        <taxon>Pseudomonadati</taxon>
        <taxon>Pseudomonadota</taxon>
        <taxon>Alphaproteobacteria</taxon>
        <taxon>Hyphomicrobiales</taxon>
        <taxon>Phyllobacteriaceae</taxon>
        <taxon>Aquamicrobium</taxon>
    </lineage>
</organism>
<dbReference type="RefSeq" id="WP_183832177.1">
    <property type="nucleotide sequence ID" value="NZ_JACHEU010000003.1"/>
</dbReference>
<dbReference type="Proteomes" id="UP000533306">
    <property type="component" value="Unassembled WGS sequence"/>
</dbReference>
<keyword evidence="2" id="KW-1185">Reference proteome</keyword>